<reference evidence="1" key="1">
    <citation type="submission" date="2021-06" db="EMBL/GenBank/DDBJ databases">
        <authorList>
            <person name="Kallberg Y."/>
            <person name="Tangrot J."/>
            <person name="Rosling A."/>
        </authorList>
    </citation>
    <scope>NUCLEOTIDE SEQUENCE</scope>
    <source>
        <strain evidence="1">MA461A</strain>
    </source>
</reference>
<gene>
    <name evidence="1" type="ORF">RPERSI_LOCUS10090</name>
</gene>
<protein>
    <submittedName>
        <fullName evidence="1">26644_t:CDS:1</fullName>
    </submittedName>
</protein>
<sequence length="82" mass="8890">LHNQFCPISDRKIITQSDVIDKEFNVVDFVNAANNIIEINNCDSPNTNTNSKLVDIVANIVIIVVADVVVNVGANVVTNIVV</sequence>
<evidence type="ECO:0000313" key="1">
    <source>
        <dbReference type="EMBL" id="CAG8702512.1"/>
    </source>
</evidence>
<proteinExistence type="predicted"/>
<feature type="non-terminal residue" evidence="1">
    <location>
        <position position="82"/>
    </location>
</feature>
<feature type="non-terminal residue" evidence="1">
    <location>
        <position position="1"/>
    </location>
</feature>
<organism evidence="1 2">
    <name type="scientific">Racocetra persica</name>
    <dbReference type="NCBI Taxonomy" id="160502"/>
    <lineage>
        <taxon>Eukaryota</taxon>
        <taxon>Fungi</taxon>
        <taxon>Fungi incertae sedis</taxon>
        <taxon>Mucoromycota</taxon>
        <taxon>Glomeromycotina</taxon>
        <taxon>Glomeromycetes</taxon>
        <taxon>Diversisporales</taxon>
        <taxon>Gigasporaceae</taxon>
        <taxon>Racocetra</taxon>
    </lineage>
</organism>
<dbReference type="Proteomes" id="UP000789920">
    <property type="component" value="Unassembled WGS sequence"/>
</dbReference>
<evidence type="ECO:0000313" key="2">
    <source>
        <dbReference type="Proteomes" id="UP000789920"/>
    </source>
</evidence>
<dbReference type="EMBL" id="CAJVQC010019618">
    <property type="protein sequence ID" value="CAG8702512.1"/>
    <property type="molecule type" value="Genomic_DNA"/>
</dbReference>
<name>A0ACA9PC23_9GLOM</name>
<comment type="caution">
    <text evidence="1">The sequence shown here is derived from an EMBL/GenBank/DDBJ whole genome shotgun (WGS) entry which is preliminary data.</text>
</comment>
<keyword evidence="2" id="KW-1185">Reference proteome</keyword>
<accession>A0ACA9PC23</accession>